<dbReference type="RefSeq" id="WP_337718548.1">
    <property type="nucleotide sequence ID" value="NZ_JBBEGL010000012.1"/>
</dbReference>
<dbReference type="InterPro" id="IPR000253">
    <property type="entry name" value="FHA_dom"/>
</dbReference>
<accession>A0ABU8ND85</accession>
<dbReference type="SMART" id="SM00240">
    <property type="entry name" value="FHA"/>
    <property type="match status" value="1"/>
</dbReference>
<feature type="domain" description="FHA" evidence="2">
    <location>
        <begin position="28"/>
        <end position="78"/>
    </location>
</feature>
<evidence type="ECO:0000313" key="4">
    <source>
        <dbReference type="Proteomes" id="UP001370100"/>
    </source>
</evidence>
<gene>
    <name evidence="3" type="ORF">WCD41_28105</name>
</gene>
<dbReference type="PROSITE" id="PS50006">
    <property type="entry name" value="FHA_DOMAIN"/>
    <property type="match status" value="1"/>
</dbReference>
<evidence type="ECO:0000313" key="3">
    <source>
        <dbReference type="EMBL" id="MEJ2890351.1"/>
    </source>
</evidence>
<dbReference type="EMBL" id="JBBEGL010000012">
    <property type="protein sequence ID" value="MEJ2890351.1"/>
    <property type="molecule type" value="Genomic_DNA"/>
</dbReference>
<organism evidence="3 4">
    <name type="scientific">Actinomycetospora aeridis</name>
    <dbReference type="NCBI Taxonomy" id="3129231"/>
    <lineage>
        <taxon>Bacteria</taxon>
        <taxon>Bacillati</taxon>
        <taxon>Actinomycetota</taxon>
        <taxon>Actinomycetes</taxon>
        <taxon>Pseudonocardiales</taxon>
        <taxon>Pseudonocardiaceae</taxon>
        <taxon>Actinomycetospora</taxon>
    </lineage>
</organism>
<dbReference type="Gene3D" id="2.60.200.20">
    <property type="match status" value="1"/>
</dbReference>
<dbReference type="InterPro" id="IPR008984">
    <property type="entry name" value="SMAD_FHA_dom_sf"/>
</dbReference>
<evidence type="ECO:0000256" key="1">
    <source>
        <dbReference type="ARBA" id="ARBA00022553"/>
    </source>
</evidence>
<protein>
    <submittedName>
        <fullName evidence="3">FHA domain-containing protein</fullName>
    </submittedName>
</protein>
<keyword evidence="4" id="KW-1185">Reference proteome</keyword>
<dbReference type="Proteomes" id="UP001370100">
    <property type="component" value="Unassembled WGS sequence"/>
</dbReference>
<sequence>MADKVRVRLAVRDPEGVAARPCVVNLPVHLGRDPARAEIEIADRMVSRRHARLEADGDAIVIVDLDSGNGTWIGDEQVTRRVLAPGDEITVGTSTVAWTAIPRPPVPRAKPFPPAIRRSAPAASDPAAPPTFGTAWGVVLHEGRLRAIPLRGLYAAWVHAAKRVAELGDLLAVEDAAPAARLDAHDALNAATDRLLDGTLSRLGSLTFAFCATDRPLDAFASRVPRMRRLADHTRARDGVAALRGRLHTADADPTSQLVAVEDRRLVERVVAALRGGVAAFQQHGAAVVEEAGTELEAALKAVFVAFVERDQHVAAHLRVATAPGGSS</sequence>
<proteinExistence type="predicted"/>
<dbReference type="PANTHER" id="PTHR23308">
    <property type="entry name" value="NUCLEAR INHIBITOR OF PROTEIN PHOSPHATASE-1"/>
    <property type="match status" value="1"/>
</dbReference>
<reference evidence="3 4" key="1">
    <citation type="submission" date="2024-03" db="EMBL/GenBank/DDBJ databases">
        <title>Actinomycetospora sp. OC33-EN06, a novel actinomycete isolated from wild orchid (Aerides multiflora).</title>
        <authorList>
            <person name="Suriyachadkun C."/>
        </authorList>
    </citation>
    <scope>NUCLEOTIDE SEQUENCE [LARGE SCALE GENOMIC DNA]</scope>
    <source>
        <strain evidence="3 4">OC33-EN06</strain>
    </source>
</reference>
<evidence type="ECO:0000259" key="2">
    <source>
        <dbReference type="PROSITE" id="PS50006"/>
    </source>
</evidence>
<dbReference type="SUPFAM" id="SSF49879">
    <property type="entry name" value="SMAD/FHA domain"/>
    <property type="match status" value="1"/>
</dbReference>
<comment type="caution">
    <text evidence="3">The sequence shown here is derived from an EMBL/GenBank/DDBJ whole genome shotgun (WGS) entry which is preliminary data.</text>
</comment>
<dbReference type="InterPro" id="IPR050923">
    <property type="entry name" value="Cell_Proc_Reg/RNA_Proc"/>
</dbReference>
<dbReference type="CDD" id="cd00060">
    <property type="entry name" value="FHA"/>
    <property type="match status" value="1"/>
</dbReference>
<keyword evidence="1" id="KW-0597">Phosphoprotein</keyword>
<name>A0ABU8ND85_9PSEU</name>
<dbReference type="Pfam" id="PF00498">
    <property type="entry name" value="FHA"/>
    <property type="match status" value="1"/>
</dbReference>